<dbReference type="EMBL" id="JASCZI010005760">
    <property type="protein sequence ID" value="MED6117402.1"/>
    <property type="molecule type" value="Genomic_DNA"/>
</dbReference>
<evidence type="ECO:0000313" key="2">
    <source>
        <dbReference type="Proteomes" id="UP001341840"/>
    </source>
</evidence>
<proteinExistence type="predicted"/>
<keyword evidence="2" id="KW-1185">Reference proteome</keyword>
<reference evidence="1 2" key="1">
    <citation type="journal article" date="2023" name="Plants (Basel)">
        <title>Bridging the Gap: Combining Genomics and Transcriptomics Approaches to Understand Stylosanthes scabra, an Orphan Legume from the Brazilian Caatinga.</title>
        <authorList>
            <person name="Ferreira-Neto J.R.C."/>
            <person name="da Silva M.D."/>
            <person name="Binneck E."/>
            <person name="de Melo N.F."/>
            <person name="da Silva R.H."/>
            <person name="de Melo A.L.T.M."/>
            <person name="Pandolfi V."/>
            <person name="Bustamante F.O."/>
            <person name="Brasileiro-Vidal A.C."/>
            <person name="Benko-Iseppon A.M."/>
        </authorList>
    </citation>
    <scope>NUCLEOTIDE SEQUENCE [LARGE SCALE GENOMIC DNA]</scope>
    <source>
        <tissue evidence="1">Leaves</tissue>
    </source>
</reference>
<comment type="caution">
    <text evidence="1">The sequence shown here is derived from an EMBL/GenBank/DDBJ whole genome shotgun (WGS) entry which is preliminary data.</text>
</comment>
<dbReference type="Proteomes" id="UP001341840">
    <property type="component" value="Unassembled WGS sequence"/>
</dbReference>
<organism evidence="1 2">
    <name type="scientific">Stylosanthes scabra</name>
    <dbReference type="NCBI Taxonomy" id="79078"/>
    <lineage>
        <taxon>Eukaryota</taxon>
        <taxon>Viridiplantae</taxon>
        <taxon>Streptophyta</taxon>
        <taxon>Embryophyta</taxon>
        <taxon>Tracheophyta</taxon>
        <taxon>Spermatophyta</taxon>
        <taxon>Magnoliopsida</taxon>
        <taxon>eudicotyledons</taxon>
        <taxon>Gunneridae</taxon>
        <taxon>Pentapetalae</taxon>
        <taxon>rosids</taxon>
        <taxon>fabids</taxon>
        <taxon>Fabales</taxon>
        <taxon>Fabaceae</taxon>
        <taxon>Papilionoideae</taxon>
        <taxon>50 kb inversion clade</taxon>
        <taxon>dalbergioids sensu lato</taxon>
        <taxon>Dalbergieae</taxon>
        <taxon>Pterocarpus clade</taxon>
        <taxon>Stylosanthes</taxon>
    </lineage>
</organism>
<gene>
    <name evidence="1" type="ORF">PIB30_109686</name>
</gene>
<protein>
    <submittedName>
        <fullName evidence="1">Uncharacterized protein</fullName>
    </submittedName>
</protein>
<evidence type="ECO:0000313" key="1">
    <source>
        <dbReference type="EMBL" id="MED6117402.1"/>
    </source>
</evidence>
<name>A0ABU6R162_9FABA</name>
<sequence length="88" mass="9818">MEEKRINLPRVLKDAVHKVHAGKRQSLTLPCLIMKIAHSNRIHQRPGDEMFHIPRAARTSSKASNTTASRLELCRAVVTPGVTRAAQN</sequence>
<accession>A0ABU6R162</accession>